<gene>
    <name evidence="2" type="ORF">CUC15_04250</name>
</gene>
<dbReference type="EMBL" id="CP024848">
    <property type="protein sequence ID" value="AXI08222.1"/>
    <property type="molecule type" value="Genomic_DNA"/>
</dbReference>
<dbReference type="Proteomes" id="UP000253908">
    <property type="component" value="Chromosome"/>
</dbReference>
<accession>A0A345PDZ2</accession>
<name>A0A345PDZ2_9BACI</name>
<proteinExistence type="predicted"/>
<evidence type="ECO:0000313" key="3">
    <source>
        <dbReference type="Proteomes" id="UP000253908"/>
    </source>
</evidence>
<dbReference type="Pfam" id="PF11638">
    <property type="entry name" value="DnaA_N"/>
    <property type="match status" value="1"/>
</dbReference>
<dbReference type="Gene3D" id="3.30.300.180">
    <property type="match status" value="1"/>
</dbReference>
<dbReference type="InterPro" id="IPR038454">
    <property type="entry name" value="DnaA_N_sf"/>
</dbReference>
<dbReference type="KEGG" id="ocn:CUC15_04250"/>
<sequence>MNDSSIEKDSQDLWEIILVEISNYISKSSFDTWIAPSSGEITEGNTLVITAANDFACDWIKERYKQLFFDVLKELTGQEFKIEITSREEENTNTEEMDKKQALAYMLLACKDIGLPSNQVKLLYSTMLSQFDSYTPGIAKSEGMKWFNSLNIRNENKIDILKDVNSPMTEVPRRRLNLVLPEIVESNSTKRLRAQNERIRRDLERMQSGPGDLDTNMRRFEMINNNNRLYIRSLYLAG</sequence>
<keyword evidence="3" id="KW-1185">Reference proteome</keyword>
<dbReference type="InterPro" id="IPR024633">
    <property type="entry name" value="DnaA_N_dom"/>
</dbReference>
<protein>
    <recommendedName>
        <fullName evidence="1">DnaA N-terminal domain-containing protein</fullName>
    </recommendedName>
</protein>
<feature type="domain" description="DnaA N-terminal" evidence="1">
    <location>
        <begin position="11"/>
        <end position="67"/>
    </location>
</feature>
<reference evidence="3" key="1">
    <citation type="submission" date="2017-11" db="EMBL/GenBank/DDBJ databases">
        <authorList>
            <person name="Zhu W."/>
        </authorList>
    </citation>
    <scope>NUCLEOTIDE SEQUENCE [LARGE SCALE GENOMIC DNA]</scope>
    <source>
        <strain evidence="3">160</strain>
    </source>
</reference>
<evidence type="ECO:0000259" key="1">
    <source>
        <dbReference type="Pfam" id="PF11638"/>
    </source>
</evidence>
<evidence type="ECO:0000313" key="2">
    <source>
        <dbReference type="EMBL" id="AXI08222.1"/>
    </source>
</evidence>
<dbReference type="AlphaFoldDB" id="A0A345PDZ2"/>
<dbReference type="RefSeq" id="WP_114915515.1">
    <property type="nucleotide sequence ID" value="NZ_CP024848.1"/>
</dbReference>
<dbReference type="OrthoDB" id="2966216at2"/>
<organism evidence="2 3">
    <name type="scientific">Oceanobacillus zhaokaii</name>
    <dbReference type="NCBI Taxonomy" id="2052660"/>
    <lineage>
        <taxon>Bacteria</taxon>
        <taxon>Bacillati</taxon>
        <taxon>Bacillota</taxon>
        <taxon>Bacilli</taxon>
        <taxon>Bacillales</taxon>
        <taxon>Bacillaceae</taxon>
        <taxon>Oceanobacillus</taxon>
    </lineage>
</organism>